<dbReference type="Proteomes" id="UP000270094">
    <property type="component" value="Unassembled WGS sequence"/>
</dbReference>
<proteinExistence type="predicted"/>
<dbReference type="EMBL" id="UYYB01134729">
    <property type="protein sequence ID" value="VDM84951.1"/>
    <property type="molecule type" value="Genomic_DNA"/>
</dbReference>
<feature type="region of interest" description="Disordered" evidence="1">
    <location>
        <begin position="1"/>
        <end position="34"/>
    </location>
</feature>
<keyword evidence="3" id="KW-1185">Reference proteome</keyword>
<evidence type="ECO:0000313" key="2">
    <source>
        <dbReference type="EMBL" id="VDM84951.1"/>
    </source>
</evidence>
<dbReference type="AlphaFoldDB" id="A0A3P7JGY8"/>
<organism evidence="2 3">
    <name type="scientific">Strongylus vulgaris</name>
    <name type="common">Blood worm</name>
    <dbReference type="NCBI Taxonomy" id="40348"/>
    <lineage>
        <taxon>Eukaryota</taxon>
        <taxon>Metazoa</taxon>
        <taxon>Ecdysozoa</taxon>
        <taxon>Nematoda</taxon>
        <taxon>Chromadorea</taxon>
        <taxon>Rhabditida</taxon>
        <taxon>Rhabditina</taxon>
        <taxon>Rhabditomorpha</taxon>
        <taxon>Strongyloidea</taxon>
        <taxon>Strongylidae</taxon>
        <taxon>Strongylus</taxon>
    </lineage>
</organism>
<reference evidence="2 3" key="1">
    <citation type="submission" date="2018-11" db="EMBL/GenBank/DDBJ databases">
        <authorList>
            <consortium name="Pathogen Informatics"/>
        </authorList>
    </citation>
    <scope>NUCLEOTIDE SEQUENCE [LARGE SCALE GENOMIC DNA]</scope>
</reference>
<sequence>MGIARFYLTTMGEDQNPTTATETPTATASTPLDPDPDTIKMFVGQVRSSFDYILF</sequence>
<evidence type="ECO:0000256" key="1">
    <source>
        <dbReference type="SAM" id="MobiDB-lite"/>
    </source>
</evidence>
<feature type="compositionally biased region" description="Low complexity" evidence="1">
    <location>
        <begin position="17"/>
        <end position="31"/>
    </location>
</feature>
<gene>
    <name evidence="2" type="ORF">SVUK_LOCUS19949</name>
</gene>
<name>A0A3P7JGY8_STRVU</name>
<protein>
    <submittedName>
        <fullName evidence="2">Uncharacterized protein</fullName>
    </submittedName>
</protein>
<evidence type="ECO:0000313" key="3">
    <source>
        <dbReference type="Proteomes" id="UP000270094"/>
    </source>
</evidence>
<accession>A0A3P7JGY8</accession>